<proteinExistence type="predicted"/>
<organism evidence="1 2">
    <name type="scientific">Candidatus Magasanikbacteria bacterium RIFCSPHIGHO2_01_FULL_33_34</name>
    <dbReference type="NCBI Taxonomy" id="1798671"/>
    <lineage>
        <taxon>Bacteria</taxon>
        <taxon>Candidatus Magasanikiibacteriota</taxon>
    </lineage>
</organism>
<protein>
    <recommendedName>
        <fullName evidence="3">Lipoprotein</fullName>
    </recommendedName>
</protein>
<name>A0A1F6LL33_9BACT</name>
<evidence type="ECO:0000313" key="1">
    <source>
        <dbReference type="EMBL" id="OGH60110.1"/>
    </source>
</evidence>
<evidence type="ECO:0000313" key="2">
    <source>
        <dbReference type="Proteomes" id="UP000177067"/>
    </source>
</evidence>
<dbReference type="AlphaFoldDB" id="A0A1F6LL33"/>
<accession>A0A1F6LL33</accession>
<reference evidence="1 2" key="1">
    <citation type="journal article" date="2016" name="Nat. Commun.">
        <title>Thousands of microbial genomes shed light on interconnected biogeochemical processes in an aquifer system.</title>
        <authorList>
            <person name="Anantharaman K."/>
            <person name="Brown C.T."/>
            <person name="Hug L.A."/>
            <person name="Sharon I."/>
            <person name="Castelle C.J."/>
            <person name="Probst A.J."/>
            <person name="Thomas B.C."/>
            <person name="Singh A."/>
            <person name="Wilkins M.J."/>
            <person name="Karaoz U."/>
            <person name="Brodie E.L."/>
            <person name="Williams K.H."/>
            <person name="Hubbard S.S."/>
            <person name="Banfield J.F."/>
        </authorList>
    </citation>
    <scope>NUCLEOTIDE SEQUENCE [LARGE SCALE GENOMIC DNA]</scope>
</reference>
<dbReference type="EMBL" id="MFPS01000003">
    <property type="protein sequence ID" value="OGH60110.1"/>
    <property type="molecule type" value="Genomic_DNA"/>
</dbReference>
<sequence>MSKFNFYLIILILASACTKTFSKTTKQPNPIFYASNPDFIKDSHTLNIIRGDHELYNFKLVNYAKFIVVSRDRINFKVEITHKWREYADPCGWNIYVKINKKKYEVECSKRKIESITRMWDIQRRRVIARNLYGDPILIEGFERNPTTLTSITVFVGKAHLTIYDRDIITPHTTKIELVLEKKQVRFVYTWNLENPK</sequence>
<evidence type="ECO:0008006" key="3">
    <source>
        <dbReference type="Google" id="ProtNLM"/>
    </source>
</evidence>
<dbReference type="Proteomes" id="UP000177067">
    <property type="component" value="Unassembled WGS sequence"/>
</dbReference>
<gene>
    <name evidence="1" type="ORF">A2725_00480</name>
</gene>
<comment type="caution">
    <text evidence="1">The sequence shown here is derived from an EMBL/GenBank/DDBJ whole genome shotgun (WGS) entry which is preliminary data.</text>
</comment>
<dbReference type="PROSITE" id="PS51257">
    <property type="entry name" value="PROKAR_LIPOPROTEIN"/>
    <property type="match status" value="1"/>
</dbReference>